<dbReference type="Pfam" id="PF13393">
    <property type="entry name" value="tRNA-synt_His"/>
    <property type="match status" value="1"/>
</dbReference>
<evidence type="ECO:0000256" key="9">
    <source>
        <dbReference type="ARBA" id="ARBA00023146"/>
    </source>
</evidence>
<evidence type="ECO:0000256" key="8">
    <source>
        <dbReference type="ARBA" id="ARBA00022917"/>
    </source>
</evidence>
<evidence type="ECO:0000256" key="12">
    <source>
        <dbReference type="PIRSR" id="PIRSR001549-1"/>
    </source>
</evidence>
<evidence type="ECO:0000313" key="14">
    <source>
        <dbReference type="EMBL" id="QNM14391.1"/>
    </source>
</evidence>
<organism evidence="14 15">
    <name type="scientific">Fusobacterium hominis</name>
    <dbReference type="NCBI Taxonomy" id="2764326"/>
    <lineage>
        <taxon>Bacteria</taxon>
        <taxon>Fusobacteriati</taxon>
        <taxon>Fusobacteriota</taxon>
        <taxon>Fusobacteriia</taxon>
        <taxon>Fusobacteriales</taxon>
        <taxon>Fusobacteriaceae</taxon>
        <taxon>Fusobacterium</taxon>
    </lineage>
</organism>
<feature type="binding site" evidence="12">
    <location>
        <position position="127"/>
    </location>
    <ligand>
        <name>L-histidine</name>
        <dbReference type="ChEBI" id="CHEBI:57595"/>
    </ligand>
</feature>
<dbReference type="InterPro" id="IPR033656">
    <property type="entry name" value="HisRS_anticodon"/>
</dbReference>
<dbReference type="GO" id="GO:0005737">
    <property type="term" value="C:cytoplasm"/>
    <property type="evidence" value="ECO:0007669"/>
    <property type="project" value="UniProtKB-SubCell"/>
</dbReference>
<name>A0A7G9GUA9_9FUSO</name>
<dbReference type="HAMAP" id="MF_00127">
    <property type="entry name" value="His_tRNA_synth"/>
    <property type="match status" value="1"/>
</dbReference>
<dbReference type="Gene3D" id="3.40.50.800">
    <property type="entry name" value="Anticodon-binding domain"/>
    <property type="match status" value="1"/>
</dbReference>
<evidence type="ECO:0000256" key="7">
    <source>
        <dbReference type="ARBA" id="ARBA00022840"/>
    </source>
</evidence>
<evidence type="ECO:0000256" key="2">
    <source>
        <dbReference type="ARBA" id="ARBA00008226"/>
    </source>
</evidence>
<dbReference type="PIRSF" id="PIRSF001549">
    <property type="entry name" value="His-tRNA_synth"/>
    <property type="match status" value="1"/>
</dbReference>
<dbReference type="RefSeq" id="WP_176838631.1">
    <property type="nucleotide sequence ID" value="NZ_CP060637.1"/>
</dbReference>
<evidence type="ECO:0000259" key="13">
    <source>
        <dbReference type="PROSITE" id="PS50862"/>
    </source>
</evidence>
<dbReference type="FunFam" id="3.30.930.10:FF:000005">
    <property type="entry name" value="Histidine--tRNA ligase"/>
    <property type="match status" value="1"/>
</dbReference>
<feature type="domain" description="Aminoacyl-transfer RNA synthetases class-II family profile" evidence="13">
    <location>
        <begin position="1"/>
        <end position="323"/>
    </location>
</feature>
<dbReference type="InterPro" id="IPR006195">
    <property type="entry name" value="aa-tRNA-synth_II"/>
</dbReference>
<dbReference type="GO" id="GO:0006427">
    <property type="term" value="P:histidyl-tRNA aminoacylation"/>
    <property type="evidence" value="ECO:0007669"/>
    <property type="project" value="UniProtKB-UniRule"/>
</dbReference>
<dbReference type="EC" id="6.1.1.21" evidence="11"/>
<proteinExistence type="inferred from homology"/>
<keyword evidence="9 11" id="KW-0030">Aminoacyl-tRNA synthetase</keyword>
<reference evidence="14 15" key="1">
    <citation type="submission" date="2020-08" db="EMBL/GenBank/DDBJ databases">
        <authorList>
            <person name="Liu C."/>
            <person name="Sun Q."/>
        </authorList>
    </citation>
    <scope>NUCLEOTIDE SEQUENCE [LARGE SCALE GENOMIC DNA]</scope>
    <source>
        <strain evidence="14 15">NSJ-57</strain>
    </source>
</reference>
<keyword evidence="7 11" id="KW-0067">ATP-binding</keyword>
<dbReference type="GO" id="GO:0005524">
    <property type="term" value="F:ATP binding"/>
    <property type="evidence" value="ECO:0007669"/>
    <property type="project" value="UniProtKB-UniRule"/>
</dbReference>
<dbReference type="NCBIfam" id="TIGR00442">
    <property type="entry name" value="hisS"/>
    <property type="match status" value="1"/>
</dbReference>
<dbReference type="PROSITE" id="PS50862">
    <property type="entry name" value="AA_TRNA_LIGASE_II"/>
    <property type="match status" value="1"/>
</dbReference>
<sequence>MKLIKAARGTKDIWGEDAVKYSYISKVAQEIFESYGYTYIKTPIFEETDLFKRGIGEGTDVVEKEMYTFLDRGGRSLTLRPENTASIVRAYLENSMYGKEDVTKVYYNGSMFRYERPQAGRQREFNQIGVEVLGEASPILDAEVIAMSYSLLEKLGIEDLEVHINSVGTNASRSKYREKLLNFLNPLKEELCEDCRMRMEKNPLRVLDCKVDRCKELTANAPSIIDSLSDDERNHYETLKKYLTIFGVKFVEDPKLVRGLDYYSSTVYEIVTNKLGAQGTVLGGGRYDNLLKQLGDKDIPAVGFAAGVERMMLLLENYPKNNPDVYVAWLGDNVQETALKVTNILRSNKIKTHVDFNSKGMKSHMKKAGKLDVNYCIIIGEEEMAKDVVILKDFNARTQEEMTLEKAIEKINNVK</sequence>
<dbReference type="InterPro" id="IPR004516">
    <property type="entry name" value="HisRS/HisZ"/>
</dbReference>
<evidence type="ECO:0000256" key="6">
    <source>
        <dbReference type="ARBA" id="ARBA00022741"/>
    </source>
</evidence>
<dbReference type="InterPro" id="IPR015807">
    <property type="entry name" value="His-tRNA-ligase"/>
</dbReference>
<dbReference type="SUPFAM" id="SSF52954">
    <property type="entry name" value="Class II aaRS ABD-related"/>
    <property type="match status" value="1"/>
</dbReference>
<dbReference type="InterPro" id="IPR036621">
    <property type="entry name" value="Anticodon-bd_dom_sf"/>
</dbReference>
<keyword evidence="8 11" id="KW-0648">Protein biosynthesis</keyword>
<keyword evidence="5 11" id="KW-0436">Ligase</keyword>
<evidence type="ECO:0000256" key="1">
    <source>
        <dbReference type="ARBA" id="ARBA00004496"/>
    </source>
</evidence>
<dbReference type="InterPro" id="IPR045864">
    <property type="entry name" value="aa-tRNA-synth_II/BPL/LPL"/>
</dbReference>
<evidence type="ECO:0000256" key="11">
    <source>
        <dbReference type="HAMAP-Rule" id="MF_00127"/>
    </source>
</evidence>
<accession>A0A7G9GUA9</accession>
<feature type="binding site" evidence="12">
    <location>
        <position position="131"/>
    </location>
    <ligand>
        <name>L-histidine</name>
        <dbReference type="ChEBI" id="CHEBI:57595"/>
    </ligand>
</feature>
<comment type="similarity">
    <text evidence="2 11">Belongs to the class-II aminoacyl-tRNA synthetase family.</text>
</comment>
<gene>
    <name evidence="11" type="primary">hisS</name>
    <name evidence="14" type="ORF">H9Q81_05210</name>
</gene>
<comment type="subunit">
    <text evidence="3 11">Homodimer.</text>
</comment>
<feature type="binding site" evidence="12">
    <location>
        <begin position="82"/>
        <end position="84"/>
    </location>
    <ligand>
        <name>L-histidine</name>
        <dbReference type="ChEBI" id="CHEBI:57595"/>
    </ligand>
</feature>
<feature type="binding site" evidence="12">
    <location>
        <begin position="262"/>
        <end position="263"/>
    </location>
    <ligand>
        <name>L-histidine</name>
        <dbReference type="ChEBI" id="CHEBI:57595"/>
    </ligand>
</feature>
<protein>
    <recommendedName>
        <fullName evidence="11">Histidine--tRNA ligase</fullName>
        <ecNumber evidence="11">6.1.1.21</ecNumber>
    </recommendedName>
    <alternativeName>
        <fullName evidence="11">Histidyl-tRNA synthetase</fullName>
        <shortName evidence="11">HisRS</shortName>
    </alternativeName>
</protein>
<dbReference type="Proteomes" id="UP000515913">
    <property type="component" value="Chromosome"/>
</dbReference>
<evidence type="ECO:0000256" key="10">
    <source>
        <dbReference type="ARBA" id="ARBA00047639"/>
    </source>
</evidence>
<feature type="binding site" evidence="12">
    <location>
        <position position="113"/>
    </location>
    <ligand>
        <name>L-histidine</name>
        <dbReference type="ChEBI" id="CHEBI:57595"/>
    </ligand>
</feature>
<keyword evidence="4 11" id="KW-0963">Cytoplasm</keyword>
<dbReference type="Pfam" id="PF03129">
    <property type="entry name" value="HGTP_anticodon"/>
    <property type="match status" value="1"/>
</dbReference>
<comment type="subcellular location">
    <subcellularLocation>
        <location evidence="1 11">Cytoplasm</location>
    </subcellularLocation>
</comment>
<dbReference type="KEGG" id="fho:H9Q81_05210"/>
<dbReference type="CDD" id="cd00773">
    <property type="entry name" value="HisRS-like_core"/>
    <property type="match status" value="1"/>
</dbReference>
<keyword evidence="6 11" id="KW-0547">Nucleotide-binding</keyword>
<evidence type="ECO:0000256" key="3">
    <source>
        <dbReference type="ARBA" id="ARBA00011738"/>
    </source>
</evidence>
<dbReference type="CDD" id="cd00859">
    <property type="entry name" value="HisRS_anticodon"/>
    <property type="match status" value="1"/>
</dbReference>
<dbReference type="Gene3D" id="3.30.930.10">
    <property type="entry name" value="Bira Bifunctional Protein, Domain 2"/>
    <property type="match status" value="1"/>
</dbReference>
<dbReference type="PANTHER" id="PTHR43707:SF1">
    <property type="entry name" value="HISTIDINE--TRNA LIGASE, MITOCHONDRIAL-RELATED"/>
    <property type="match status" value="1"/>
</dbReference>
<dbReference type="EMBL" id="CP060637">
    <property type="protein sequence ID" value="QNM14391.1"/>
    <property type="molecule type" value="Genomic_DNA"/>
</dbReference>
<comment type="catalytic activity">
    <reaction evidence="10 11">
        <text>tRNA(His) + L-histidine + ATP = L-histidyl-tRNA(His) + AMP + diphosphate + H(+)</text>
        <dbReference type="Rhea" id="RHEA:17313"/>
        <dbReference type="Rhea" id="RHEA-COMP:9665"/>
        <dbReference type="Rhea" id="RHEA-COMP:9689"/>
        <dbReference type="ChEBI" id="CHEBI:15378"/>
        <dbReference type="ChEBI" id="CHEBI:30616"/>
        <dbReference type="ChEBI" id="CHEBI:33019"/>
        <dbReference type="ChEBI" id="CHEBI:57595"/>
        <dbReference type="ChEBI" id="CHEBI:78442"/>
        <dbReference type="ChEBI" id="CHEBI:78527"/>
        <dbReference type="ChEBI" id="CHEBI:456215"/>
        <dbReference type="EC" id="6.1.1.21"/>
    </reaction>
</comment>
<dbReference type="GO" id="GO:0004821">
    <property type="term" value="F:histidine-tRNA ligase activity"/>
    <property type="evidence" value="ECO:0007669"/>
    <property type="project" value="UniProtKB-UniRule"/>
</dbReference>
<evidence type="ECO:0000256" key="5">
    <source>
        <dbReference type="ARBA" id="ARBA00022598"/>
    </source>
</evidence>
<keyword evidence="15" id="KW-1185">Reference proteome</keyword>
<dbReference type="InterPro" id="IPR004154">
    <property type="entry name" value="Anticodon-bd"/>
</dbReference>
<dbReference type="AlphaFoldDB" id="A0A7G9GUA9"/>
<evidence type="ECO:0000256" key="4">
    <source>
        <dbReference type="ARBA" id="ARBA00022490"/>
    </source>
</evidence>
<dbReference type="SUPFAM" id="SSF55681">
    <property type="entry name" value="Class II aaRS and biotin synthetases"/>
    <property type="match status" value="1"/>
</dbReference>
<dbReference type="PANTHER" id="PTHR43707">
    <property type="entry name" value="HISTIDYL-TRNA SYNTHETASE"/>
    <property type="match status" value="1"/>
</dbReference>
<dbReference type="InterPro" id="IPR041715">
    <property type="entry name" value="HisRS-like_core"/>
</dbReference>
<evidence type="ECO:0000313" key="15">
    <source>
        <dbReference type="Proteomes" id="UP000515913"/>
    </source>
</evidence>
<feature type="binding site" evidence="12">
    <location>
        <position position="258"/>
    </location>
    <ligand>
        <name>L-histidine</name>
        <dbReference type="ChEBI" id="CHEBI:57595"/>
    </ligand>
</feature>